<proteinExistence type="predicted"/>
<gene>
    <name evidence="2" type="ORF">EJE24_23735</name>
</gene>
<evidence type="ECO:0000313" key="2">
    <source>
        <dbReference type="EMBL" id="RSK62437.1"/>
    </source>
</evidence>
<dbReference type="AlphaFoldDB" id="A0A3R9N7Q5"/>
<reference evidence="2 3" key="1">
    <citation type="submission" date="2018-12" db="EMBL/GenBank/DDBJ databases">
        <title>The Genome Submission of two Enterobacter spp. strains.</title>
        <authorList>
            <person name="Wu W."/>
            <person name="Wei L."/>
            <person name="Feng Y."/>
            <person name="Zong Z."/>
        </authorList>
    </citation>
    <scope>NUCLEOTIDE SEQUENCE [LARGE SCALE GENOMIC DNA]</scope>
    <source>
        <strain evidence="2 3">WCHEHu045002</strain>
    </source>
</reference>
<comment type="caution">
    <text evidence="2">The sequence shown here is derived from an EMBL/GenBank/DDBJ whole genome shotgun (WGS) entry which is preliminary data.</text>
</comment>
<evidence type="ECO:0000256" key="1">
    <source>
        <dbReference type="SAM" id="MobiDB-lite"/>
    </source>
</evidence>
<organism evidence="2 3">
    <name type="scientific">Enterobacter huaxiensis</name>
    <dbReference type="NCBI Taxonomy" id="2494702"/>
    <lineage>
        <taxon>Bacteria</taxon>
        <taxon>Pseudomonadati</taxon>
        <taxon>Pseudomonadota</taxon>
        <taxon>Gammaproteobacteria</taxon>
        <taxon>Enterobacterales</taxon>
        <taxon>Enterobacteriaceae</taxon>
        <taxon>Enterobacter</taxon>
    </lineage>
</organism>
<dbReference type="Proteomes" id="UP000276389">
    <property type="component" value="Unassembled WGS sequence"/>
</dbReference>
<accession>A0A3R9N7Q5</accession>
<evidence type="ECO:0000313" key="3">
    <source>
        <dbReference type="Proteomes" id="UP000276389"/>
    </source>
</evidence>
<feature type="region of interest" description="Disordered" evidence="1">
    <location>
        <begin position="1"/>
        <end position="20"/>
    </location>
</feature>
<protein>
    <submittedName>
        <fullName evidence="2">Uncharacterized protein</fullName>
    </submittedName>
</protein>
<dbReference type="EMBL" id="RWHU01000014">
    <property type="protein sequence ID" value="RSK62437.1"/>
    <property type="molecule type" value="Genomic_DNA"/>
</dbReference>
<name>A0A3R9N7Q5_9ENTR</name>
<sequence length="73" mass="8079">MGEGRGEGVHASPHPNPLQKGEGIYICEQYRRYATVVRHQRESGLCCSSSSDVWDSLSRRLSVSLFSLLPSSI</sequence>